<evidence type="ECO:0000256" key="1">
    <source>
        <dbReference type="SAM" id="MobiDB-lite"/>
    </source>
</evidence>
<proteinExistence type="predicted"/>
<feature type="region of interest" description="Disordered" evidence="1">
    <location>
        <begin position="1"/>
        <end position="65"/>
    </location>
</feature>
<dbReference type="Proteomes" id="UP000735302">
    <property type="component" value="Unassembled WGS sequence"/>
</dbReference>
<evidence type="ECO:0000313" key="2">
    <source>
        <dbReference type="EMBL" id="GFN99762.1"/>
    </source>
</evidence>
<evidence type="ECO:0000313" key="3">
    <source>
        <dbReference type="Proteomes" id="UP000735302"/>
    </source>
</evidence>
<name>A0AAV3ZZ99_9GAST</name>
<accession>A0AAV3ZZ99</accession>
<protein>
    <submittedName>
        <fullName evidence="2">Uncharacterized protein</fullName>
    </submittedName>
</protein>
<dbReference type="EMBL" id="BLXT01003024">
    <property type="protein sequence ID" value="GFN99762.1"/>
    <property type="molecule type" value="Genomic_DNA"/>
</dbReference>
<keyword evidence="3" id="KW-1185">Reference proteome</keyword>
<comment type="caution">
    <text evidence="2">The sequence shown here is derived from an EMBL/GenBank/DDBJ whole genome shotgun (WGS) entry which is preliminary data.</text>
</comment>
<feature type="region of interest" description="Disordered" evidence="1">
    <location>
        <begin position="76"/>
        <end position="95"/>
    </location>
</feature>
<organism evidence="2 3">
    <name type="scientific">Plakobranchus ocellatus</name>
    <dbReference type="NCBI Taxonomy" id="259542"/>
    <lineage>
        <taxon>Eukaryota</taxon>
        <taxon>Metazoa</taxon>
        <taxon>Spiralia</taxon>
        <taxon>Lophotrochozoa</taxon>
        <taxon>Mollusca</taxon>
        <taxon>Gastropoda</taxon>
        <taxon>Heterobranchia</taxon>
        <taxon>Euthyneura</taxon>
        <taxon>Panpulmonata</taxon>
        <taxon>Sacoglossa</taxon>
        <taxon>Placobranchoidea</taxon>
        <taxon>Plakobranchidae</taxon>
        <taxon>Plakobranchus</taxon>
    </lineage>
</organism>
<gene>
    <name evidence="2" type="ORF">PoB_002626800</name>
</gene>
<feature type="compositionally biased region" description="Polar residues" evidence="1">
    <location>
        <begin position="52"/>
        <end position="61"/>
    </location>
</feature>
<feature type="compositionally biased region" description="Polar residues" evidence="1">
    <location>
        <begin position="14"/>
        <end position="42"/>
    </location>
</feature>
<reference evidence="2 3" key="1">
    <citation type="journal article" date="2021" name="Elife">
        <title>Chloroplast acquisition without the gene transfer in kleptoplastic sea slugs, Plakobranchus ocellatus.</title>
        <authorList>
            <person name="Maeda T."/>
            <person name="Takahashi S."/>
            <person name="Yoshida T."/>
            <person name="Shimamura S."/>
            <person name="Takaki Y."/>
            <person name="Nagai Y."/>
            <person name="Toyoda A."/>
            <person name="Suzuki Y."/>
            <person name="Arimoto A."/>
            <person name="Ishii H."/>
            <person name="Satoh N."/>
            <person name="Nishiyama T."/>
            <person name="Hasebe M."/>
            <person name="Maruyama T."/>
            <person name="Minagawa J."/>
            <person name="Obokata J."/>
            <person name="Shigenobu S."/>
        </authorList>
    </citation>
    <scope>NUCLEOTIDE SEQUENCE [LARGE SCALE GENOMIC DNA]</scope>
</reference>
<dbReference type="AlphaFoldDB" id="A0AAV3ZZ99"/>
<sequence length="131" mass="13979">MKPEPNAFFPDKTGLNSNGFTNTNNDDLGQTDESSRLLVNSDSDVKAEPVQDQKTSTTDPNGQMVPLIYYSNPKVARTVSGGSNGARNSPREKKPSLTLNSVHHKLISCSQALHQARAPVVGLEPATGGSM</sequence>